<evidence type="ECO:0000313" key="2">
    <source>
        <dbReference type="EMBL" id="KAL1867173.1"/>
    </source>
</evidence>
<evidence type="ECO:0000256" key="1">
    <source>
        <dbReference type="SAM" id="MobiDB-lite"/>
    </source>
</evidence>
<gene>
    <name evidence="2" type="ORF">VTK73DRAFT_4285</name>
</gene>
<organism evidence="2 3">
    <name type="scientific">Phialemonium thermophilum</name>
    <dbReference type="NCBI Taxonomy" id="223376"/>
    <lineage>
        <taxon>Eukaryota</taxon>
        <taxon>Fungi</taxon>
        <taxon>Dikarya</taxon>
        <taxon>Ascomycota</taxon>
        <taxon>Pezizomycotina</taxon>
        <taxon>Sordariomycetes</taxon>
        <taxon>Sordariomycetidae</taxon>
        <taxon>Cephalothecales</taxon>
        <taxon>Cephalothecaceae</taxon>
        <taxon>Phialemonium</taxon>
    </lineage>
</organism>
<dbReference type="Proteomes" id="UP001586593">
    <property type="component" value="Unassembled WGS sequence"/>
</dbReference>
<proteinExistence type="predicted"/>
<accession>A0ABR3WUB8</accession>
<reference evidence="2 3" key="1">
    <citation type="journal article" date="2024" name="Commun. Biol.">
        <title>Comparative genomic analysis of thermophilic fungi reveals convergent evolutionary adaptations and gene losses.</title>
        <authorList>
            <person name="Steindorff A.S."/>
            <person name="Aguilar-Pontes M.V."/>
            <person name="Robinson A.J."/>
            <person name="Andreopoulos B."/>
            <person name="LaButti K."/>
            <person name="Kuo A."/>
            <person name="Mondo S."/>
            <person name="Riley R."/>
            <person name="Otillar R."/>
            <person name="Haridas S."/>
            <person name="Lipzen A."/>
            <person name="Grimwood J."/>
            <person name="Schmutz J."/>
            <person name="Clum A."/>
            <person name="Reid I.D."/>
            <person name="Moisan M.C."/>
            <person name="Butler G."/>
            <person name="Nguyen T.T.M."/>
            <person name="Dewar K."/>
            <person name="Conant G."/>
            <person name="Drula E."/>
            <person name="Henrissat B."/>
            <person name="Hansel C."/>
            <person name="Singer S."/>
            <person name="Hutchinson M.I."/>
            <person name="de Vries R.P."/>
            <person name="Natvig D.O."/>
            <person name="Powell A.J."/>
            <person name="Tsang A."/>
            <person name="Grigoriev I.V."/>
        </authorList>
    </citation>
    <scope>NUCLEOTIDE SEQUENCE [LARGE SCALE GENOMIC DNA]</scope>
    <source>
        <strain evidence="2 3">ATCC 24622</strain>
    </source>
</reference>
<protein>
    <submittedName>
        <fullName evidence="2">Uncharacterized protein</fullName>
    </submittedName>
</protein>
<sequence>MILRHTRQKTSSNPTMVGAWEKTTGAILLLRTRLSHHLLRIPRRVWRTRVPTVSISSLKLLLVLSEAMVQTTVTSTPLPFLTLPYPVPPTLGRKSRSNLVWRFASNLVPKSSSALFSKTRGNLVRTRPKHKQTCKPTARLPTVARSKPVTKASRTRAVYDVTKRPSMAKNTGSAPSRVARNTTNPSIGSKILSGTVARLTR</sequence>
<dbReference type="EMBL" id="JAZHXJ010000245">
    <property type="protein sequence ID" value="KAL1867173.1"/>
    <property type="molecule type" value="Genomic_DNA"/>
</dbReference>
<comment type="caution">
    <text evidence="2">The sequence shown here is derived from an EMBL/GenBank/DDBJ whole genome shotgun (WGS) entry which is preliminary data.</text>
</comment>
<name>A0ABR3WUB8_9PEZI</name>
<feature type="region of interest" description="Disordered" evidence="1">
    <location>
        <begin position="165"/>
        <end position="201"/>
    </location>
</feature>
<feature type="compositionally biased region" description="Polar residues" evidence="1">
    <location>
        <begin position="168"/>
        <end position="187"/>
    </location>
</feature>
<evidence type="ECO:0000313" key="3">
    <source>
        <dbReference type="Proteomes" id="UP001586593"/>
    </source>
</evidence>
<keyword evidence="3" id="KW-1185">Reference proteome</keyword>